<keyword evidence="2" id="KW-0378">Hydrolase</keyword>
<accession>A0A672K4D2</accession>
<dbReference type="Gene3D" id="3.30.420.40">
    <property type="match status" value="1"/>
</dbReference>
<evidence type="ECO:0000256" key="2">
    <source>
        <dbReference type="ARBA" id="ARBA00022801"/>
    </source>
</evidence>
<dbReference type="InParanoid" id="A0A672K4D2"/>
<evidence type="ECO:0008006" key="5">
    <source>
        <dbReference type="Google" id="ProtNLM"/>
    </source>
</evidence>
<dbReference type="Ensembl" id="ENSSGRT00000005730.1">
    <property type="protein sequence ID" value="ENSSGRP00000005292.1"/>
    <property type="gene ID" value="ENSSGRG00000003412.1"/>
</dbReference>
<keyword evidence="4" id="KW-1185">Reference proteome</keyword>
<name>A0A672K4D2_SINGR</name>
<evidence type="ECO:0000313" key="4">
    <source>
        <dbReference type="Proteomes" id="UP000472262"/>
    </source>
</evidence>
<organism evidence="3 4">
    <name type="scientific">Sinocyclocheilus grahami</name>
    <name type="common">Dianchi golden-line fish</name>
    <name type="synonym">Barbus grahami</name>
    <dbReference type="NCBI Taxonomy" id="75366"/>
    <lineage>
        <taxon>Eukaryota</taxon>
        <taxon>Metazoa</taxon>
        <taxon>Chordata</taxon>
        <taxon>Craniata</taxon>
        <taxon>Vertebrata</taxon>
        <taxon>Euteleostomi</taxon>
        <taxon>Actinopterygii</taxon>
        <taxon>Neopterygii</taxon>
        <taxon>Teleostei</taxon>
        <taxon>Ostariophysi</taxon>
        <taxon>Cypriniformes</taxon>
        <taxon>Cyprinidae</taxon>
        <taxon>Cyprininae</taxon>
        <taxon>Sinocyclocheilus</taxon>
    </lineage>
</organism>
<evidence type="ECO:0000256" key="1">
    <source>
        <dbReference type="ARBA" id="ARBA00009283"/>
    </source>
</evidence>
<proteinExistence type="inferred from homology"/>
<dbReference type="Pfam" id="PF01150">
    <property type="entry name" value="GDA1_CD39"/>
    <property type="match status" value="1"/>
</dbReference>
<reference evidence="3" key="2">
    <citation type="submission" date="2025-09" db="UniProtKB">
        <authorList>
            <consortium name="Ensembl"/>
        </authorList>
    </citation>
    <scope>IDENTIFICATION</scope>
</reference>
<dbReference type="InterPro" id="IPR000407">
    <property type="entry name" value="GDA1_CD39_NTPase"/>
</dbReference>
<sequence>IESVLCVCVCISASSSQRNGLNAVDFSERFGNALPSLSRPANASRIFYSIMFDAGSTGTRIHVYTFIQKEPGESCPALHRQQGIEGLKPITWSEPTEI</sequence>
<dbReference type="GO" id="GO:0016787">
    <property type="term" value="F:hydrolase activity"/>
    <property type="evidence" value="ECO:0007669"/>
    <property type="project" value="UniProtKB-KW"/>
</dbReference>
<dbReference type="Proteomes" id="UP000472262">
    <property type="component" value="Unassembled WGS sequence"/>
</dbReference>
<protein>
    <recommendedName>
        <fullName evidence="5">Ectonucleoside triphosphate diphosphohydrolase 5b</fullName>
    </recommendedName>
</protein>
<reference evidence="3" key="1">
    <citation type="submission" date="2025-08" db="UniProtKB">
        <authorList>
            <consortium name="Ensembl"/>
        </authorList>
    </citation>
    <scope>IDENTIFICATION</scope>
</reference>
<evidence type="ECO:0000313" key="3">
    <source>
        <dbReference type="Ensembl" id="ENSSGRP00000005292.1"/>
    </source>
</evidence>
<dbReference type="AlphaFoldDB" id="A0A672K4D2"/>
<comment type="similarity">
    <text evidence="1">Belongs to the GDA1/CD39 NTPase family.</text>
</comment>